<protein>
    <submittedName>
        <fullName evidence="2">Transcriptional regulator</fullName>
    </submittedName>
</protein>
<evidence type="ECO:0000259" key="1">
    <source>
        <dbReference type="PROSITE" id="PS50943"/>
    </source>
</evidence>
<dbReference type="GO" id="GO:0001046">
    <property type="term" value="F:core promoter sequence-specific DNA binding"/>
    <property type="evidence" value="ECO:0007669"/>
    <property type="project" value="TreeGrafter"/>
</dbReference>
<name>A0A163Y166_9BRAD</name>
<gene>
    <name evidence="2" type="ORF">A4A58_11020</name>
</gene>
<dbReference type="STRING" id="943830.A4A58_11020"/>
<dbReference type="RefSeq" id="WP_068735504.1">
    <property type="nucleotide sequence ID" value="NZ_LVYV01000034.1"/>
</dbReference>
<dbReference type="GO" id="GO:0006355">
    <property type="term" value="P:regulation of DNA-templated transcription"/>
    <property type="evidence" value="ECO:0007669"/>
    <property type="project" value="InterPro"/>
</dbReference>
<dbReference type="PANTHER" id="PTHR40455">
    <property type="entry name" value="ANTITOXIN HIGA"/>
    <property type="match status" value="1"/>
</dbReference>
<dbReference type="SUPFAM" id="SSF47413">
    <property type="entry name" value="lambda repressor-like DNA-binding domains"/>
    <property type="match status" value="1"/>
</dbReference>
<reference evidence="2 3" key="1">
    <citation type="submission" date="2016-03" db="EMBL/GenBank/DDBJ databases">
        <title>Microsymbionts genomes from the relict species Vavilovia formosa (Stev.) Fed.</title>
        <authorList>
            <person name="Kopat V."/>
            <person name="Chirak E."/>
            <person name="Kimeklis A."/>
            <person name="Andronov E."/>
        </authorList>
    </citation>
    <scope>NUCLEOTIDE SEQUENCE [LARGE SCALE GENOMIC DNA]</scope>
    <source>
        <strain evidence="2 3">Vaf07</strain>
    </source>
</reference>
<dbReference type="InterPro" id="IPR039060">
    <property type="entry name" value="Antitox_HigA"/>
</dbReference>
<evidence type="ECO:0000313" key="3">
    <source>
        <dbReference type="Proteomes" id="UP000076574"/>
    </source>
</evidence>
<evidence type="ECO:0000313" key="2">
    <source>
        <dbReference type="EMBL" id="KZD21666.1"/>
    </source>
</evidence>
<dbReference type="AlphaFoldDB" id="A0A163Y166"/>
<proteinExistence type="predicted"/>
<organism evidence="2 3">
    <name type="scientific">Tardiphaga robiniae</name>
    <dbReference type="NCBI Taxonomy" id="943830"/>
    <lineage>
        <taxon>Bacteria</taxon>
        <taxon>Pseudomonadati</taxon>
        <taxon>Pseudomonadota</taxon>
        <taxon>Alphaproteobacteria</taxon>
        <taxon>Hyphomicrobiales</taxon>
        <taxon>Nitrobacteraceae</taxon>
        <taxon>Tardiphaga</taxon>
    </lineage>
</organism>
<feature type="domain" description="HTH cro/C1-type" evidence="1">
    <location>
        <begin position="88"/>
        <end position="140"/>
    </location>
</feature>
<sequence>METMTLTRADVDDLAEHLSAISARIPLQTIRSKRAYKTATAAMNALLDAGGADEGNPLSTLVSLLGELIADYEDAHSSPKTISPADMLRFLMDQHGLSQGDLPEVGSQGVVSEILNGKRDLNVRQIRLLSERFGVGPQAFV</sequence>
<dbReference type="InterPro" id="IPR001387">
    <property type="entry name" value="Cro/C1-type_HTH"/>
</dbReference>
<accession>A0A163Y166</accession>
<dbReference type="CDD" id="cd00093">
    <property type="entry name" value="HTH_XRE"/>
    <property type="match status" value="1"/>
</dbReference>
<comment type="caution">
    <text evidence="2">The sequence shown here is derived from an EMBL/GenBank/DDBJ whole genome shotgun (WGS) entry which is preliminary data.</text>
</comment>
<dbReference type="EMBL" id="LVYV01000034">
    <property type="protein sequence ID" value="KZD21666.1"/>
    <property type="molecule type" value="Genomic_DNA"/>
</dbReference>
<dbReference type="Gene3D" id="1.10.260.40">
    <property type="entry name" value="lambda repressor-like DNA-binding domains"/>
    <property type="match status" value="1"/>
</dbReference>
<keyword evidence="3" id="KW-1185">Reference proteome</keyword>
<dbReference type="OrthoDB" id="9796786at2"/>
<dbReference type="PROSITE" id="PS50943">
    <property type="entry name" value="HTH_CROC1"/>
    <property type="match status" value="1"/>
</dbReference>
<dbReference type="Proteomes" id="UP000076574">
    <property type="component" value="Unassembled WGS sequence"/>
</dbReference>
<dbReference type="Pfam" id="PF01381">
    <property type="entry name" value="HTH_3"/>
    <property type="match status" value="1"/>
</dbReference>
<dbReference type="PANTHER" id="PTHR40455:SF1">
    <property type="entry name" value="ANTITOXIN HIGA"/>
    <property type="match status" value="1"/>
</dbReference>
<dbReference type="SMART" id="SM00530">
    <property type="entry name" value="HTH_XRE"/>
    <property type="match status" value="1"/>
</dbReference>
<dbReference type="InterPro" id="IPR010982">
    <property type="entry name" value="Lambda_DNA-bd_dom_sf"/>
</dbReference>